<name>A0A7X8SKD8_9BACT</name>
<evidence type="ECO:0000256" key="2">
    <source>
        <dbReference type="SAM" id="SignalP"/>
    </source>
</evidence>
<evidence type="ECO:0000313" key="5">
    <source>
        <dbReference type="Proteomes" id="UP000585050"/>
    </source>
</evidence>
<dbReference type="InterPro" id="IPR003305">
    <property type="entry name" value="CenC_carb-bd"/>
</dbReference>
<dbReference type="Pfam" id="PF02018">
    <property type="entry name" value="CBM_4_9"/>
    <property type="match status" value="1"/>
</dbReference>
<feature type="chain" id="PRO_5031382295" description="CBM-cenC domain-containing protein" evidence="2">
    <location>
        <begin position="20"/>
        <end position="223"/>
    </location>
</feature>
<dbReference type="Proteomes" id="UP000585050">
    <property type="component" value="Unassembled WGS sequence"/>
</dbReference>
<dbReference type="InterPro" id="IPR008979">
    <property type="entry name" value="Galactose-bd-like_sf"/>
</dbReference>
<dbReference type="GO" id="GO:0016798">
    <property type="term" value="F:hydrolase activity, acting on glycosyl bonds"/>
    <property type="evidence" value="ECO:0007669"/>
    <property type="project" value="InterPro"/>
</dbReference>
<sequence>MKTLFTLVVTLFFSATLMAQDWKYIPIKGTTNAGFEKQSGPVKPISTLPGKGKKGVEGWYLPFTGSLVKESIVVTNKEAYNGDYSLQIKTNPNASVLYKGLLKHNPIKIKSPGRYKISFWVKASDTNAKIKIGSMISKDALEQTLKMNKQGKPFNLGDTKPKVVDLTLSKDWKQISRQVVVTKKDIEAGYEYIIPTLLMGGTPNVTFYIDEFRLEYVMKSTSK</sequence>
<keyword evidence="2" id="KW-0732">Signal</keyword>
<proteinExistence type="predicted"/>
<evidence type="ECO:0000259" key="3">
    <source>
        <dbReference type="Pfam" id="PF02018"/>
    </source>
</evidence>
<gene>
    <name evidence="4" type="ORF">HGP29_11045</name>
</gene>
<keyword evidence="5" id="KW-1185">Reference proteome</keyword>
<dbReference type="AlphaFoldDB" id="A0A7X8SKD8"/>
<accession>A0A7X8SKD8</accession>
<dbReference type="Gene3D" id="2.60.120.260">
    <property type="entry name" value="Galactose-binding domain-like"/>
    <property type="match status" value="1"/>
</dbReference>
<feature type="signal peptide" evidence="2">
    <location>
        <begin position="1"/>
        <end position="19"/>
    </location>
</feature>
<dbReference type="RefSeq" id="WP_168882462.1">
    <property type="nucleotide sequence ID" value="NZ_JABAIL010000003.1"/>
</dbReference>
<reference evidence="4 5" key="1">
    <citation type="submission" date="2020-04" db="EMBL/GenBank/DDBJ databases">
        <title>Flammeovirga sp. SR4, a novel species isolated from seawater.</title>
        <authorList>
            <person name="Wang X."/>
        </authorList>
    </citation>
    <scope>NUCLEOTIDE SEQUENCE [LARGE SCALE GENOMIC DNA]</scope>
    <source>
        <strain evidence="4 5">SR4</strain>
    </source>
</reference>
<feature type="domain" description="CBM-cenC" evidence="3">
    <location>
        <begin position="32"/>
        <end position="182"/>
    </location>
</feature>
<comment type="caution">
    <text evidence="4">The sequence shown here is derived from an EMBL/GenBank/DDBJ whole genome shotgun (WGS) entry which is preliminary data.</text>
</comment>
<dbReference type="EMBL" id="JABAIL010000003">
    <property type="protein sequence ID" value="NLR91747.1"/>
    <property type="molecule type" value="Genomic_DNA"/>
</dbReference>
<protein>
    <recommendedName>
        <fullName evidence="3">CBM-cenC domain-containing protein</fullName>
    </recommendedName>
</protein>
<dbReference type="SUPFAM" id="SSF49785">
    <property type="entry name" value="Galactose-binding domain-like"/>
    <property type="match status" value="1"/>
</dbReference>
<evidence type="ECO:0000313" key="4">
    <source>
        <dbReference type="EMBL" id="NLR91747.1"/>
    </source>
</evidence>
<organism evidence="4 5">
    <name type="scientific">Flammeovirga agarivorans</name>
    <dbReference type="NCBI Taxonomy" id="2726742"/>
    <lineage>
        <taxon>Bacteria</taxon>
        <taxon>Pseudomonadati</taxon>
        <taxon>Bacteroidota</taxon>
        <taxon>Cytophagia</taxon>
        <taxon>Cytophagales</taxon>
        <taxon>Flammeovirgaceae</taxon>
        <taxon>Flammeovirga</taxon>
    </lineage>
</organism>
<evidence type="ECO:0000256" key="1">
    <source>
        <dbReference type="ARBA" id="ARBA00022801"/>
    </source>
</evidence>
<keyword evidence="1" id="KW-0378">Hydrolase</keyword>